<dbReference type="Gene3D" id="1.10.600.10">
    <property type="entry name" value="Farnesyl Diphosphate Synthase"/>
    <property type="match status" value="1"/>
</dbReference>
<dbReference type="EC" id="4.2.3.-" evidence="6"/>
<sequence length="309" mass="35132">MSTQFHLPDLFALTPFNALRGCHGSYTREDRSSTEWALSYGILPHKRDTLYASEPELLANISYNSLSTTKERLRTTGDYIALLYVIDELTDEQDNEGVATTREAIIKALSPNSEDIEKGTSITRMISEFVGCLSGTSQTFRERFNRHLIIYVEATVDEAKVRNEGKQLLSIEEYLPIRRYNGGLLGAFDLIEFSLGIELPVEVFEDPNFMRVHCAASDMISYSNDIYSYAMEHNKKIDTVNSVTVIMNEKGLLLQEAINYIAGAYKESGDIINEYRKRIKSYGPKVDEDIQQYIEGTLESTQRKLEEPE</sequence>
<dbReference type="PANTHER" id="PTHR35201">
    <property type="entry name" value="TERPENE SYNTHASE"/>
    <property type="match status" value="1"/>
</dbReference>
<evidence type="ECO:0000313" key="7">
    <source>
        <dbReference type="EMBL" id="PAV17019.1"/>
    </source>
</evidence>
<comment type="similarity">
    <text evidence="2 6">Belongs to the terpene synthase family.</text>
</comment>
<organism evidence="7 8">
    <name type="scientific">Pyrrhoderma noxium</name>
    <dbReference type="NCBI Taxonomy" id="2282107"/>
    <lineage>
        <taxon>Eukaryota</taxon>
        <taxon>Fungi</taxon>
        <taxon>Dikarya</taxon>
        <taxon>Basidiomycota</taxon>
        <taxon>Agaricomycotina</taxon>
        <taxon>Agaricomycetes</taxon>
        <taxon>Hymenochaetales</taxon>
        <taxon>Hymenochaetaceae</taxon>
        <taxon>Pyrrhoderma</taxon>
    </lineage>
</organism>
<evidence type="ECO:0000256" key="4">
    <source>
        <dbReference type="ARBA" id="ARBA00022842"/>
    </source>
</evidence>
<dbReference type="GO" id="GO:0046872">
    <property type="term" value="F:metal ion binding"/>
    <property type="evidence" value="ECO:0007669"/>
    <property type="project" value="UniProtKB-KW"/>
</dbReference>
<evidence type="ECO:0000256" key="3">
    <source>
        <dbReference type="ARBA" id="ARBA00022723"/>
    </source>
</evidence>
<evidence type="ECO:0000256" key="1">
    <source>
        <dbReference type="ARBA" id="ARBA00001946"/>
    </source>
</evidence>
<comment type="cofactor">
    <cofactor evidence="1 6">
        <name>Mg(2+)</name>
        <dbReference type="ChEBI" id="CHEBI:18420"/>
    </cofactor>
</comment>
<dbReference type="GO" id="GO:0010333">
    <property type="term" value="F:terpene synthase activity"/>
    <property type="evidence" value="ECO:0007669"/>
    <property type="project" value="InterPro"/>
</dbReference>
<evidence type="ECO:0000256" key="5">
    <source>
        <dbReference type="ARBA" id="ARBA00023239"/>
    </source>
</evidence>
<dbReference type="AlphaFoldDB" id="A0A286UBU4"/>
<dbReference type="EMBL" id="NBII01000007">
    <property type="protein sequence ID" value="PAV17019.1"/>
    <property type="molecule type" value="Genomic_DNA"/>
</dbReference>
<keyword evidence="8" id="KW-1185">Reference proteome</keyword>
<protein>
    <recommendedName>
        <fullName evidence="6">Terpene synthase</fullName>
        <ecNumber evidence="6">4.2.3.-</ecNumber>
    </recommendedName>
</protein>
<accession>A0A286UBU4</accession>
<proteinExistence type="inferred from homology"/>
<dbReference type="OrthoDB" id="2861623at2759"/>
<comment type="caution">
    <text evidence="7">The sequence shown here is derived from an EMBL/GenBank/DDBJ whole genome shotgun (WGS) entry which is preliminary data.</text>
</comment>
<reference evidence="7 8" key="1">
    <citation type="journal article" date="2017" name="Mol. Ecol.">
        <title>Comparative and population genomic landscape of Phellinus noxius: A hypervariable fungus causing root rot in trees.</title>
        <authorList>
            <person name="Chung C.L."/>
            <person name="Lee T.J."/>
            <person name="Akiba M."/>
            <person name="Lee H.H."/>
            <person name="Kuo T.H."/>
            <person name="Liu D."/>
            <person name="Ke H.M."/>
            <person name="Yokoi T."/>
            <person name="Roa M.B."/>
            <person name="Lu M.J."/>
            <person name="Chang Y.Y."/>
            <person name="Ann P.J."/>
            <person name="Tsai J.N."/>
            <person name="Chen C.Y."/>
            <person name="Tzean S.S."/>
            <person name="Ota Y."/>
            <person name="Hattori T."/>
            <person name="Sahashi N."/>
            <person name="Liou R.F."/>
            <person name="Kikuchi T."/>
            <person name="Tsai I.J."/>
        </authorList>
    </citation>
    <scope>NUCLEOTIDE SEQUENCE [LARGE SCALE GENOMIC DNA]</scope>
    <source>
        <strain evidence="7 8">FFPRI411160</strain>
    </source>
</reference>
<dbReference type="InParanoid" id="A0A286UBU4"/>
<keyword evidence="5 6" id="KW-0456">Lyase</keyword>
<keyword evidence="4 6" id="KW-0460">Magnesium</keyword>
<dbReference type="InterPro" id="IPR034686">
    <property type="entry name" value="Terpene_cyclase-like_2"/>
</dbReference>
<dbReference type="Proteomes" id="UP000217199">
    <property type="component" value="Unassembled WGS sequence"/>
</dbReference>
<dbReference type="GO" id="GO:0008299">
    <property type="term" value="P:isoprenoid biosynthetic process"/>
    <property type="evidence" value="ECO:0007669"/>
    <property type="project" value="UniProtKB-ARBA"/>
</dbReference>
<keyword evidence="3 6" id="KW-0479">Metal-binding</keyword>
<evidence type="ECO:0000256" key="6">
    <source>
        <dbReference type="RuleBase" id="RU366034"/>
    </source>
</evidence>
<dbReference type="Pfam" id="PF19086">
    <property type="entry name" value="Terpene_syn_C_2"/>
    <property type="match status" value="1"/>
</dbReference>
<evidence type="ECO:0000256" key="2">
    <source>
        <dbReference type="ARBA" id="ARBA00006333"/>
    </source>
</evidence>
<dbReference type="PANTHER" id="PTHR35201:SF4">
    <property type="entry name" value="BETA-PINACENE SYNTHASE-RELATED"/>
    <property type="match status" value="1"/>
</dbReference>
<dbReference type="SUPFAM" id="SSF48576">
    <property type="entry name" value="Terpenoid synthases"/>
    <property type="match status" value="1"/>
</dbReference>
<evidence type="ECO:0000313" key="8">
    <source>
        <dbReference type="Proteomes" id="UP000217199"/>
    </source>
</evidence>
<gene>
    <name evidence="7" type="ORF">PNOK_0708300</name>
</gene>
<name>A0A286UBU4_9AGAM</name>
<dbReference type="InterPro" id="IPR008949">
    <property type="entry name" value="Isoprenoid_synthase_dom_sf"/>
</dbReference>